<dbReference type="SUPFAM" id="SSF47648">
    <property type="entry name" value="Nucleoside phosphorylase/phosphoribosyltransferase N-terminal domain"/>
    <property type="match status" value="1"/>
</dbReference>
<dbReference type="Gene3D" id="3.40.1030.10">
    <property type="entry name" value="Nucleoside phosphorylase/phosphoribosyltransferase catalytic domain"/>
    <property type="match status" value="1"/>
</dbReference>
<dbReference type="Pfam" id="PF00591">
    <property type="entry name" value="Glycos_transf_3"/>
    <property type="match status" value="1"/>
</dbReference>
<keyword evidence="3" id="KW-0028">Amino-acid biosynthesis</keyword>
<gene>
    <name evidence="7" type="ORF">EYB31_21925</name>
</gene>
<evidence type="ECO:0000256" key="1">
    <source>
        <dbReference type="ARBA" id="ARBA00022676"/>
    </source>
</evidence>
<feature type="domain" description="Glycosyl transferase family 3" evidence="5">
    <location>
        <begin position="158"/>
        <end position="346"/>
    </location>
</feature>
<evidence type="ECO:0000313" key="8">
    <source>
        <dbReference type="Proteomes" id="UP000293142"/>
    </source>
</evidence>
<keyword evidence="1 7" id="KW-0328">Glycosyltransferase</keyword>
<keyword evidence="3" id="KW-0822">Tryptophan biosynthesis</keyword>
<evidence type="ECO:0000313" key="7">
    <source>
        <dbReference type="EMBL" id="TBL75656.1"/>
    </source>
</evidence>
<organism evidence="7 8">
    <name type="scientific">Paenibacillus thalictri</name>
    <dbReference type="NCBI Taxonomy" id="2527873"/>
    <lineage>
        <taxon>Bacteria</taxon>
        <taxon>Bacillati</taxon>
        <taxon>Bacillota</taxon>
        <taxon>Bacilli</taxon>
        <taxon>Bacillales</taxon>
        <taxon>Paenibacillaceae</taxon>
        <taxon>Paenibacillus</taxon>
    </lineage>
</organism>
<keyword evidence="8" id="KW-1185">Reference proteome</keyword>
<protein>
    <submittedName>
        <fullName evidence="7">Anthranilate phosphoribosyltransferase</fullName>
    </submittedName>
</protein>
<evidence type="ECO:0000259" key="6">
    <source>
        <dbReference type="Pfam" id="PF02885"/>
    </source>
</evidence>
<dbReference type="InterPro" id="IPR017459">
    <property type="entry name" value="Glycosyl_Trfase_fam3_N_dom"/>
</dbReference>
<proteinExistence type="predicted"/>
<keyword evidence="4" id="KW-0057">Aromatic amino acid biosynthesis</keyword>
<dbReference type="EMBL" id="SIRE01000016">
    <property type="protein sequence ID" value="TBL75656.1"/>
    <property type="molecule type" value="Genomic_DNA"/>
</dbReference>
<sequence length="363" mass="39623">MISLLKEVGRGKRGARDLTYEEARRAAELIVTGEATQGQIGAFLAAERIKMESADEIRAFVDVLRSRSMLHPVPGSLDCAGPYDGRTKTFMATIPTAFVLASCGLPATLHGSAPLPPKWGITTQTVLHELIQQIRQAKTGDLPMTPVVNDSEEFRFSPDALIGAAQASGFLYVSSEDWCPPLASLRCIREELGLRTIFNTAEKLIRYSDSTCMVAGVFHGTVFEKLAKLVIELGIQRGLIIQGMEGSEDIPVDKSTRTYLIRNGSSSLYIIDPEYYELQAEAPEEDWTASRQAAAALGVLHGNADMHHMNAVLLNSAVRLWIGSRADSIEEGIYRAKAAIEEGAALQACLRWTHALTLHVKSL</sequence>
<dbReference type="PANTHER" id="PTHR43285">
    <property type="entry name" value="ANTHRANILATE PHOSPHORIBOSYLTRANSFERASE"/>
    <property type="match status" value="1"/>
</dbReference>
<dbReference type="InterPro" id="IPR005940">
    <property type="entry name" value="Anthranilate_Pribosyl_Tfrase"/>
</dbReference>
<dbReference type="InterPro" id="IPR036320">
    <property type="entry name" value="Glycosyl_Trfase_fam3_N_dom_sf"/>
</dbReference>
<feature type="domain" description="Glycosyl transferase family 3 N-terminal" evidence="6">
    <location>
        <begin position="4"/>
        <end position="67"/>
    </location>
</feature>
<reference evidence="7 8" key="1">
    <citation type="submission" date="2019-02" db="EMBL/GenBank/DDBJ databases">
        <title>Paenibacillus sp. nov., isolated from surface-sterilized tissue of Thalictrum simplex L.</title>
        <authorList>
            <person name="Tuo L."/>
        </authorList>
    </citation>
    <scope>NUCLEOTIDE SEQUENCE [LARGE SCALE GENOMIC DNA]</scope>
    <source>
        <strain evidence="7 8">N2SHLJ1</strain>
    </source>
</reference>
<dbReference type="InterPro" id="IPR035902">
    <property type="entry name" value="Nuc_phospho_transferase"/>
</dbReference>
<evidence type="ECO:0000259" key="5">
    <source>
        <dbReference type="Pfam" id="PF00591"/>
    </source>
</evidence>
<dbReference type="PANTHER" id="PTHR43285:SF2">
    <property type="entry name" value="ANTHRANILATE PHOSPHORIBOSYLTRANSFERASE"/>
    <property type="match status" value="1"/>
</dbReference>
<name>A0A4Q9DL46_9BACL</name>
<evidence type="ECO:0000256" key="2">
    <source>
        <dbReference type="ARBA" id="ARBA00022679"/>
    </source>
</evidence>
<dbReference type="GO" id="GO:0004048">
    <property type="term" value="F:anthranilate phosphoribosyltransferase activity"/>
    <property type="evidence" value="ECO:0007669"/>
    <property type="project" value="InterPro"/>
</dbReference>
<evidence type="ECO:0000256" key="3">
    <source>
        <dbReference type="ARBA" id="ARBA00022822"/>
    </source>
</evidence>
<dbReference type="AlphaFoldDB" id="A0A4Q9DL46"/>
<dbReference type="Pfam" id="PF02885">
    <property type="entry name" value="Glycos_trans_3N"/>
    <property type="match status" value="1"/>
</dbReference>
<dbReference type="OrthoDB" id="9926at2"/>
<dbReference type="GO" id="GO:0005829">
    <property type="term" value="C:cytosol"/>
    <property type="evidence" value="ECO:0007669"/>
    <property type="project" value="TreeGrafter"/>
</dbReference>
<dbReference type="RefSeq" id="WP_131015567.1">
    <property type="nucleotide sequence ID" value="NZ_SIRE01000016.1"/>
</dbReference>
<dbReference type="Gene3D" id="1.20.970.10">
    <property type="entry name" value="Transferase, Pyrimidine Nucleoside Phosphorylase, Chain C"/>
    <property type="match status" value="1"/>
</dbReference>
<accession>A0A4Q9DL46</accession>
<dbReference type="Proteomes" id="UP000293142">
    <property type="component" value="Unassembled WGS sequence"/>
</dbReference>
<evidence type="ECO:0000256" key="4">
    <source>
        <dbReference type="ARBA" id="ARBA00023141"/>
    </source>
</evidence>
<dbReference type="SUPFAM" id="SSF52418">
    <property type="entry name" value="Nucleoside phosphorylase/phosphoribosyltransferase catalytic domain"/>
    <property type="match status" value="1"/>
</dbReference>
<keyword evidence="2 7" id="KW-0808">Transferase</keyword>
<comment type="caution">
    <text evidence="7">The sequence shown here is derived from an EMBL/GenBank/DDBJ whole genome shotgun (WGS) entry which is preliminary data.</text>
</comment>
<dbReference type="GO" id="GO:0000162">
    <property type="term" value="P:L-tryptophan biosynthetic process"/>
    <property type="evidence" value="ECO:0007669"/>
    <property type="project" value="UniProtKB-KW"/>
</dbReference>
<dbReference type="InterPro" id="IPR000312">
    <property type="entry name" value="Glycosyl_Trfase_fam3"/>
</dbReference>